<dbReference type="Gene3D" id="3.20.20.30">
    <property type="entry name" value="Luciferase-like domain"/>
    <property type="match status" value="1"/>
</dbReference>
<dbReference type="InterPro" id="IPR050766">
    <property type="entry name" value="Bact_Lucif_Oxidored"/>
</dbReference>
<keyword evidence="5" id="KW-1185">Reference proteome</keyword>
<feature type="domain" description="Luciferase-like" evidence="3">
    <location>
        <begin position="1"/>
        <end position="315"/>
    </location>
</feature>
<comment type="caution">
    <text evidence="4">The sequence shown here is derived from an EMBL/GenBank/DDBJ whole genome shotgun (WGS) entry which is preliminary data.</text>
</comment>
<keyword evidence="2" id="KW-0503">Monooxygenase</keyword>
<dbReference type="InterPro" id="IPR011251">
    <property type="entry name" value="Luciferase-like_dom"/>
</dbReference>
<evidence type="ECO:0000313" key="4">
    <source>
        <dbReference type="EMBL" id="MBN0048025.1"/>
    </source>
</evidence>
<dbReference type="Proteomes" id="UP000788262">
    <property type="component" value="Unassembled WGS sequence"/>
</dbReference>
<dbReference type="InterPro" id="IPR036661">
    <property type="entry name" value="Luciferase-like_sf"/>
</dbReference>
<proteinExistence type="predicted"/>
<dbReference type="SUPFAM" id="SSF51679">
    <property type="entry name" value="Bacterial luciferase-like"/>
    <property type="match status" value="1"/>
</dbReference>
<evidence type="ECO:0000313" key="5">
    <source>
        <dbReference type="Proteomes" id="UP000788262"/>
    </source>
</evidence>
<dbReference type="Pfam" id="PF00296">
    <property type="entry name" value="Bac_luciferase"/>
    <property type="match status" value="1"/>
</dbReference>
<reference evidence="4 5" key="1">
    <citation type="submission" date="2021-02" db="EMBL/GenBank/DDBJ databases">
        <title>Whole genome sequencing of Streptomyces actuosus VRA1.</title>
        <authorList>
            <person name="Sen G."/>
            <person name="Sen A."/>
        </authorList>
    </citation>
    <scope>NUCLEOTIDE SEQUENCE [LARGE SCALE GENOMIC DNA]</scope>
    <source>
        <strain evidence="4 5">VRA1</strain>
    </source>
</reference>
<dbReference type="RefSeq" id="WP_205386152.1">
    <property type="nucleotide sequence ID" value="NZ_JAFFZS010000032.1"/>
</dbReference>
<protein>
    <submittedName>
        <fullName evidence="4">LLM class flavin-dependent oxidoreductase</fullName>
    </submittedName>
</protein>
<sequence length="360" mass="39141">MRFGVSFLPDSAPDTKPATEYFSDVLRMSRIADESGMHYVKMTEHYLHPYGGYCPSPLAFLSAVAAQTRSVRLMTGCVLPVFHHPIDLASRIAMVDAISDGRLEIGFARAYLPYEFEALGVPMDGSRARFEATVDAVGRLLTEEGVTLDTPFFSFRDATVLPRPAQAPRPPFWIAAVRSPESFVRIGELGHGLLITPSGTSFDDALVGSYRESFARAHGAGAAPRVAASLPLFVAETDQEARRVADIHLDRYLKVWTSALTRWDDTTSSDYQGYTGFNRIARTLTAKDLRSSGTAFVGSPAHVADQIGRFQERLAADVLLWQTDFGGLGGAEAFRSLELFASEVMPLLDGAPAEPAAATV</sequence>
<accession>A0ABS2VXZ7</accession>
<dbReference type="EMBL" id="JAFFZS010000032">
    <property type="protein sequence ID" value="MBN0048025.1"/>
    <property type="molecule type" value="Genomic_DNA"/>
</dbReference>
<evidence type="ECO:0000256" key="2">
    <source>
        <dbReference type="ARBA" id="ARBA00023033"/>
    </source>
</evidence>
<name>A0ABS2VXZ7_STRAS</name>
<gene>
    <name evidence="4" type="ORF">JS756_28725</name>
</gene>
<organism evidence="4 5">
    <name type="scientific">Streptomyces actuosus</name>
    <dbReference type="NCBI Taxonomy" id="1885"/>
    <lineage>
        <taxon>Bacteria</taxon>
        <taxon>Bacillati</taxon>
        <taxon>Actinomycetota</taxon>
        <taxon>Actinomycetes</taxon>
        <taxon>Kitasatosporales</taxon>
        <taxon>Streptomycetaceae</taxon>
        <taxon>Streptomyces</taxon>
    </lineage>
</organism>
<keyword evidence="1" id="KW-0560">Oxidoreductase</keyword>
<evidence type="ECO:0000259" key="3">
    <source>
        <dbReference type="Pfam" id="PF00296"/>
    </source>
</evidence>
<dbReference type="PANTHER" id="PTHR30137:SF8">
    <property type="entry name" value="BLR5498 PROTEIN"/>
    <property type="match status" value="1"/>
</dbReference>
<dbReference type="PANTHER" id="PTHR30137">
    <property type="entry name" value="LUCIFERASE-LIKE MONOOXYGENASE"/>
    <property type="match status" value="1"/>
</dbReference>
<evidence type="ECO:0000256" key="1">
    <source>
        <dbReference type="ARBA" id="ARBA00023002"/>
    </source>
</evidence>